<accession>A0ABQ9J5X1</accession>
<sequence length="109" mass="12499">MDICEDIQTRKSWLGSSISDICKGKGPWSFNDGKDVIKSRWSLIKDSLSKPIKNSRELEAAILSYNSSLPRFLALHYFFEEEFATKDNNVSTGPSRYSPWKFSIIEEKS</sequence>
<evidence type="ECO:0000313" key="1">
    <source>
        <dbReference type="EMBL" id="KAJ8973029.1"/>
    </source>
</evidence>
<comment type="caution">
    <text evidence="1">The sequence shown here is derived from an EMBL/GenBank/DDBJ whole genome shotgun (WGS) entry which is preliminary data.</text>
</comment>
<name>A0ABQ9J5X1_9CUCU</name>
<evidence type="ECO:0000313" key="2">
    <source>
        <dbReference type="Proteomes" id="UP001162164"/>
    </source>
</evidence>
<reference evidence="1" key="1">
    <citation type="journal article" date="2023" name="Insect Mol. Biol.">
        <title>Genome sequencing provides insights into the evolution of gene families encoding plant cell wall-degrading enzymes in longhorned beetles.</title>
        <authorList>
            <person name="Shin N.R."/>
            <person name="Okamura Y."/>
            <person name="Kirsch R."/>
            <person name="Pauchet Y."/>
        </authorList>
    </citation>
    <scope>NUCLEOTIDE SEQUENCE</scope>
    <source>
        <strain evidence="1">MMC_N1</strain>
    </source>
</reference>
<gene>
    <name evidence="1" type="ORF">NQ317_012634</name>
</gene>
<dbReference type="Proteomes" id="UP001162164">
    <property type="component" value="Unassembled WGS sequence"/>
</dbReference>
<keyword evidence="2" id="KW-1185">Reference proteome</keyword>
<proteinExistence type="predicted"/>
<organism evidence="1 2">
    <name type="scientific">Molorchus minor</name>
    <dbReference type="NCBI Taxonomy" id="1323400"/>
    <lineage>
        <taxon>Eukaryota</taxon>
        <taxon>Metazoa</taxon>
        <taxon>Ecdysozoa</taxon>
        <taxon>Arthropoda</taxon>
        <taxon>Hexapoda</taxon>
        <taxon>Insecta</taxon>
        <taxon>Pterygota</taxon>
        <taxon>Neoptera</taxon>
        <taxon>Endopterygota</taxon>
        <taxon>Coleoptera</taxon>
        <taxon>Polyphaga</taxon>
        <taxon>Cucujiformia</taxon>
        <taxon>Chrysomeloidea</taxon>
        <taxon>Cerambycidae</taxon>
        <taxon>Lamiinae</taxon>
        <taxon>Monochamini</taxon>
        <taxon>Molorchus</taxon>
    </lineage>
</organism>
<protein>
    <submittedName>
        <fullName evidence="1">Uncharacterized protein</fullName>
    </submittedName>
</protein>
<dbReference type="EMBL" id="JAPWTJ010001255">
    <property type="protein sequence ID" value="KAJ8973029.1"/>
    <property type="molecule type" value="Genomic_DNA"/>
</dbReference>